<keyword evidence="3" id="KW-0812">Transmembrane</keyword>
<dbReference type="HOGENOM" id="CLU_018816_15_1_6"/>
<sequence>MDPVRAGVAPLSAPTGLALSSCSQCAPMNTPADSSPPACRQRRRRSRIAGVIGFGGLALIGVVLVLYAWRLPPFVSAIERTENALVLGQITVIAPQVSGYVTQVPVQDFAHVKRGKLLAKIDDRIYAQQLEQANAQMQTAQANLANWEQQRHSAEATIAEQRAALSSNQAQRDRTRSAYARTQQLASQQLVSEQDRDTAFAARAQADAGVVQARAAVQAAEENARGVTVNRAALEAAVANAQAAVRLAQINLDNTRILAPRDGQLGVRQGAYVTNGTQLMSLVPDTLWIVANFKETQMAKIRIGQRASFTVDALDNARLHGRVQDISPAAGSEFSVLPADNAAGNFVKIAQRIPLRISVDPDQPLAPRLRPGMSVVAVDTASPVD</sequence>
<dbReference type="InterPro" id="IPR058634">
    <property type="entry name" value="AaeA-lik-b-barrel"/>
</dbReference>
<evidence type="ECO:0000259" key="5">
    <source>
        <dbReference type="Pfam" id="PF25917"/>
    </source>
</evidence>
<dbReference type="PANTHER" id="PTHR30386:SF24">
    <property type="entry name" value="MULTIDRUG RESISTANCE EFFLUX PUMP"/>
    <property type="match status" value="1"/>
</dbReference>
<dbReference type="Proteomes" id="UP000006735">
    <property type="component" value="Chromosome"/>
</dbReference>
<feature type="domain" description="Multidrug resistance protein MdtA-like barrel-sandwich hybrid" evidence="5">
    <location>
        <begin position="93"/>
        <end position="282"/>
    </location>
</feature>
<keyword evidence="3" id="KW-1133">Transmembrane helix</keyword>
<dbReference type="Pfam" id="PF25963">
    <property type="entry name" value="Beta-barrel_AAEA"/>
    <property type="match status" value="1"/>
</dbReference>
<evidence type="ECO:0000313" key="7">
    <source>
        <dbReference type="EMBL" id="AAW77237.1"/>
    </source>
</evidence>
<keyword evidence="8" id="KW-1185">Reference proteome</keyword>
<dbReference type="SUPFAM" id="SSF111369">
    <property type="entry name" value="HlyD-like secretion proteins"/>
    <property type="match status" value="2"/>
</dbReference>
<dbReference type="PROSITE" id="PS51257">
    <property type="entry name" value="PROKAR_LIPOPROTEIN"/>
    <property type="match status" value="1"/>
</dbReference>
<organism evidence="7 8">
    <name type="scientific">Xanthomonas oryzae pv. oryzae (strain KACC10331 / KXO85)</name>
    <dbReference type="NCBI Taxonomy" id="291331"/>
    <lineage>
        <taxon>Bacteria</taxon>
        <taxon>Pseudomonadati</taxon>
        <taxon>Pseudomonadota</taxon>
        <taxon>Gammaproteobacteria</taxon>
        <taxon>Lysobacterales</taxon>
        <taxon>Lysobacteraceae</taxon>
        <taxon>Xanthomonas</taxon>
    </lineage>
</organism>
<keyword evidence="2" id="KW-0175">Coiled coil</keyword>
<name>Q5GVN6_XANOR</name>
<evidence type="ECO:0000256" key="1">
    <source>
        <dbReference type="ARBA" id="ARBA00009477"/>
    </source>
</evidence>
<feature type="coiled-coil region" evidence="2">
    <location>
        <begin position="217"/>
        <end position="251"/>
    </location>
</feature>
<dbReference type="PANTHER" id="PTHR30386">
    <property type="entry name" value="MEMBRANE FUSION SUBUNIT OF EMRAB-TOLC MULTIDRUG EFFLUX PUMP"/>
    <property type="match status" value="1"/>
</dbReference>
<evidence type="ECO:0000259" key="6">
    <source>
        <dbReference type="Pfam" id="PF25963"/>
    </source>
</evidence>
<dbReference type="AlphaFoldDB" id="Q5GVN6"/>
<dbReference type="STRING" id="291331.XOO3983"/>
<evidence type="ECO:0000259" key="4">
    <source>
        <dbReference type="Pfam" id="PF25876"/>
    </source>
</evidence>
<protein>
    <submittedName>
        <fullName evidence="7">Multidrug resistance efflux pump</fullName>
    </submittedName>
</protein>
<dbReference type="Gene3D" id="2.40.50.100">
    <property type="match status" value="1"/>
</dbReference>
<dbReference type="Gene3D" id="2.40.30.170">
    <property type="match status" value="1"/>
</dbReference>
<gene>
    <name evidence="7" type="primary">EmrA</name>
    <name evidence="7" type="ordered locus">XOO3983</name>
</gene>
<accession>Q5GVN6</accession>
<evidence type="ECO:0000256" key="2">
    <source>
        <dbReference type="SAM" id="Coils"/>
    </source>
</evidence>
<dbReference type="KEGG" id="xoo:XOO3983"/>
<dbReference type="InterPro" id="IPR050739">
    <property type="entry name" value="MFP"/>
</dbReference>
<evidence type="ECO:0000256" key="3">
    <source>
        <dbReference type="SAM" id="Phobius"/>
    </source>
</evidence>
<dbReference type="InterPro" id="IPR058625">
    <property type="entry name" value="MdtA-like_BSH"/>
</dbReference>
<feature type="domain" description="Multidrug resistance protein MdtA-like alpha-helical hairpin" evidence="4">
    <location>
        <begin position="159"/>
        <end position="221"/>
    </location>
</feature>
<evidence type="ECO:0000313" key="8">
    <source>
        <dbReference type="Proteomes" id="UP000006735"/>
    </source>
</evidence>
<dbReference type="InterPro" id="IPR058624">
    <property type="entry name" value="MdtA-like_HH"/>
</dbReference>
<dbReference type="Gene3D" id="1.10.287.470">
    <property type="entry name" value="Helix hairpin bin"/>
    <property type="match status" value="1"/>
</dbReference>
<comment type="similarity">
    <text evidence="1">Belongs to the membrane fusion protein (MFP) (TC 8.A.1) family.</text>
</comment>
<dbReference type="Pfam" id="PF25917">
    <property type="entry name" value="BSH_RND"/>
    <property type="match status" value="1"/>
</dbReference>
<feature type="coiled-coil region" evidence="2">
    <location>
        <begin position="130"/>
        <end position="164"/>
    </location>
</feature>
<feature type="transmembrane region" description="Helical" evidence="3">
    <location>
        <begin position="48"/>
        <end position="69"/>
    </location>
</feature>
<dbReference type="Pfam" id="PF25876">
    <property type="entry name" value="HH_MFP_RND"/>
    <property type="match status" value="1"/>
</dbReference>
<feature type="domain" description="p-hydroxybenzoic acid efflux pump subunit AaeA-like beta-barrel" evidence="6">
    <location>
        <begin position="286"/>
        <end position="373"/>
    </location>
</feature>
<proteinExistence type="inferred from homology"/>
<keyword evidence="3" id="KW-0472">Membrane</keyword>
<reference evidence="7 8" key="1">
    <citation type="journal article" date="2005" name="Nucleic Acids Res.">
        <title>The genome sequence of Xanthomonas oryzae pathovar oryzae KACC10331, the bacterial blight pathogen of rice.</title>
        <authorList>
            <person name="Lee B.M."/>
            <person name="Park Y.J."/>
            <person name="Park D.S."/>
            <person name="Kang H.W."/>
            <person name="Kim J.G."/>
            <person name="Song E.S."/>
            <person name="Park I.C."/>
            <person name="Yoon U.H."/>
            <person name="Hahn J.H."/>
            <person name="Koo B.S."/>
            <person name="Lee G.B."/>
            <person name="Kim H."/>
            <person name="Park H.S."/>
            <person name="Yoon K.O."/>
            <person name="Kim J.H."/>
            <person name="Jung C.H."/>
            <person name="Koh N.H."/>
            <person name="Seo J.S."/>
            <person name="Go S.J."/>
        </authorList>
    </citation>
    <scope>NUCLEOTIDE SEQUENCE [LARGE SCALE GENOMIC DNA]</scope>
    <source>
        <strain evidence="8">KACC10331 / KXO85</strain>
    </source>
</reference>
<dbReference type="EMBL" id="AE013598">
    <property type="protein sequence ID" value="AAW77237.1"/>
    <property type="molecule type" value="Genomic_DNA"/>
</dbReference>